<keyword evidence="2" id="KW-0732">Signal</keyword>
<dbReference type="PANTHER" id="PTHR33308">
    <property type="entry name" value="PEPTIDOGLYCAN HYDROLASE FLGJ"/>
    <property type="match status" value="1"/>
</dbReference>
<dbReference type="SMART" id="SM00047">
    <property type="entry name" value="LYZ2"/>
    <property type="match status" value="1"/>
</dbReference>
<dbReference type="AlphaFoldDB" id="A0A2U3AKY9"/>
<sequence length="518" mass="57804">MKLKWLLPIILGVGISLVATNTLEAKAAKVNQIGTITTKTAKIYKTASKKSQATSVSTNDLKRSFYVRESKKADQTTYYRIEKGTTSLGWVATKDIKRTSRTLVSTQKKTMYLLGTNFASTMPATTASNQSYNLQIRRGKTVVLNRYEKIGNAYWYKGIISGTTKARWIRDNNLTNNGFVGLDLRKPSNVTTKDLQALLLSKGKSPDNILYRLAPEFIKAQASTGVNAQFMFAHAALETGWGNSTIAQYKNNLFGYQAYDTCPITCSKYFPTGEAGLKLYAEKIVNNYLTKTGAYYNGMNVLDMNVRYAMDQEWGQKIAFIMQSTKSYDAKYYSKLKSSIKKVGKATDYGSEIPANKPQPSSMVTLPSAVTGTVTASAATVHSIPYIYGARYGSYPKGKKITIKAYHHDVREFTNATGGKSRWYRIAFDGRQGWIRSDQVTTANLAFTNIDATLRDDAGTKYQQVGNAVKNTAIKLILKNDKPVTKKDQVKKIWYQAYKPGSTKTKIWIRSDLVTIFK</sequence>
<dbReference type="InterPro" id="IPR038200">
    <property type="entry name" value="GW_dom_sf"/>
</dbReference>
<dbReference type="Gene3D" id="2.30.30.170">
    <property type="match status" value="2"/>
</dbReference>
<feature type="signal peptide" evidence="2">
    <location>
        <begin position="1"/>
        <end position="18"/>
    </location>
</feature>
<dbReference type="InterPro" id="IPR051056">
    <property type="entry name" value="Glycosyl_Hydrolase_73"/>
</dbReference>
<keyword evidence="1" id="KW-0378">Hydrolase</keyword>
<dbReference type="InterPro" id="IPR002901">
    <property type="entry name" value="MGlyc_endo_b_GlcNAc-like_dom"/>
</dbReference>
<comment type="caution">
    <text evidence="4">The sequence shown here is derived from an EMBL/GenBank/DDBJ whole genome shotgun (WGS) entry which is preliminary data.</text>
</comment>
<accession>A0A2U3AKY9</accession>
<dbReference type="GO" id="GO:0004040">
    <property type="term" value="F:amidase activity"/>
    <property type="evidence" value="ECO:0007669"/>
    <property type="project" value="InterPro"/>
</dbReference>
<dbReference type="EMBL" id="QFVR01000011">
    <property type="protein sequence ID" value="PWI25216.1"/>
    <property type="molecule type" value="Genomic_DNA"/>
</dbReference>
<evidence type="ECO:0000313" key="4">
    <source>
        <dbReference type="EMBL" id="PWI25216.1"/>
    </source>
</evidence>
<dbReference type="PANTHER" id="PTHR33308:SF9">
    <property type="entry name" value="PEPTIDOGLYCAN HYDROLASE FLGJ"/>
    <property type="match status" value="1"/>
</dbReference>
<dbReference type="OrthoDB" id="9816557at2"/>
<name>A0A2U3AKY9_9BACL</name>
<evidence type="ECO:0000259" key="3">
    <source>
        <dbReference type="SMART" id="SM00047"/>
    </source>
</evidence>
<evidence type="ECO:0000313" key="5">
    <source>
        <dbReference type="Proteomes" id="UP000245938"/>
    </source>
</evidence>
<organism evidence="4 5">
    <name type="scientific">Kurthia sibirica</name>
    <dbReference type="NCBI Taxonomy" id="202750"/>
    <lineage>
        <taxon>Bacteria</taxon>
        <taxon>Bacillati</taxon>
        <taxon>Bacillota</taxon>
        <taxon>Bacilli</taxon>
        <taxon>Bacillales</taxon>
        <taxon>Caryophanaceae</taxon>
        <taxon>Kurthia</taxon>
    </lineage>
</organism>
<evidence type="ECO:0000256" key="2">
    <source>
        <dbReference type="SAM" id="SignalP"/>
    </source>
</evidence>
<reference evidence="4 5" key="1">
    <citation type="submission" date="2018-05" db="EMBL/GenBank/DDBJ databases">
        <title>Kurthia sibirica genome sequence.</title>
        <authorList>
            <person name="Maclea K.S."/>
            <person name="Goen A.E."/>
        </authorList>
    </citation>
    <scope>NUCLEOTIDE SEQUENCE [LARGE SCALE GENOMIC DNA]</scope>
    <source>
        <strain evidence="4 5">ATCC 49154</strain>
    </source>
</reference>
<dbReference type="Proteomes" id="UP000245938">
    <property type="component" value="Unassembled WGS sequence"/>
</dbReference>
<feature type="chain" id="PRO_5038938628" description="Mannosyl-glycoprotein endo-beta-N-acetylglucosamidase-like domain-containing protein" evidence="2">
    <location>
        <begin position="19"/>
        <end position="518"/>
    </location>
</feature>
<dbReference type="Gene3D" id="2.30.30.40">
    <property type="entry name" value="SH3 Domains"/>
    <property type="match status" value="1"/>
</dbReference>
<protein>
    <recommendedName>
        <fullName evidence="3">Mannosyl-glycoprotein endo-beta-N-acetylglucosamidase-like domain-containing protein</fullName>
    </recommendedName>
</protein>
<dbReference type="RefSeq" id="WP_109306249.1">
    <property type="nucleotide sequence ID" value="NZ_BJUF01000053.1"/>
</dbReference>
<evidence type="ECO:0000256" key="1">
    <source>
        <dbReference type="ARBA" id="ARBA00022801"/>
    </source>
</evidence>
<dbReference type="Pfam" id="PF01832">
    <property type="entry name" value="Glucosaminidase"/>
    <property type="match status" value="1"/>
</dbReference>
<keyword evidence="5" id="KW-1185">Reference proteome</keyword>
<dbReference type="Gene3D" id="1.10.530.10">
    <property type="match status" value="1"/>
</dbReference>
<proteinExistence type="predicted"/>
<feature type="domain" description="Mannosyl-glycoprotein endo-beta-N-acetylglucosamidase-like" evidence="3">
    <location>
        <begin position="199"/>
        <end position="334"/>
    </location>
</feature>
<gene>
    <name evidence="4" type="ORF">DEX24_09785</name>
</gene>